<name>A0A067SMB1_GALM3</name>
<evidence type="ECO:0000313" key="3">
    <source>
        <dbReference type="Proteomes" id="UP000027222"/>
    </source>
</evidence>
<reference evidence="3" key="1">
    <citation type="journal article" date="2014" name="Proc. Natl. Acad. Sci. U.S.A.">
        <title>Extensive sampling of basidiomycete genomes demonstrates inadequacy of the white-rot/brown-rot paradigm for wood decay fungi.</title>
        <authorList>
            <person name="Riley R."/>
            <person name="Salamov A.A."/>
            <person name="Brown D.W."/>
            <person name="Nagy L.G."/>
            <person name="Floudas D."/>
            <person name="Held B.W."/>
            <person name="Levasseur A."/>
            <person name="Lombard V."/>
            <person name="Morin E."/>
            <person name="Otillar R."/>
            <person name="Lindquist E.A."/>
            <person name="Sun H."/>
            <person name="LaButti K.M."/>
            <person name="Schmutz J."/>
            <person name="Jabbour D."/>
            <person name="Luo H."/>
            <person name="Baker S.E."/>
            <person name="Pisabarro A.G."/>
            <person name="Walton J.D."/>
            <person name="Blanchette R.A."/>
            <person name="Henrissat B."/>
            <person name="Martin F."/>
            <person name="Cullen D."/>
            <person name="Hibbett D.S."/>
            <person name="Grigoriev I.V."/>
        </authorList>
    </citation>
    <scope>NUCLEOTIDE SEQUENCE [LARGE SCALE GENOMIC DNA]</scope>
    <source>
        <strain evidence="3">CBS 339.88</strain>
    </source>
</reference>
<feature type="non-terminal residue" evidence="2">
    <location>
        <position position="200"/>
    </location>
</feature>
<dbReference type="HOGENOM" id="CLU_080483_1_0_1"/>
<evidence type="ECO:0000313" key="2">
    <source>
        <dbReference type="EMBL" id="KDR67903.1"/>
    </source>
</evidence>
<gene>
    <name evidence="2" type="ORF">GALMADRAFT_79167</name>
</gene>
<protein>
    <recommendedName>
        <fullName evidence="1">Helitron helicase-like domain-containing protein</fullName>
    </recommendedName>
</protein>
<dbReference type="AlphaFoldDB" id="A0A067SMB1"/>
<dbReference type="OrthoDB" id="3254930at2759"/>
<accession>A0A067SMB1</accession>
<organism evidence="2 3">
    <name type="scientific">Galerina marginata (strain CBS 339.88)</name>
    <dbReference type="NCBI Taxonomy" id="685588"/>
    <lineage>
        <taxon>Eukaryota</taxon>
        <taxon>Fungi</taxon>
        <taxon>Dikarya</taxon>
        <taxon>Basidiomycota</taxon>
        <taxon>Agaricomycotina</taxon>
        <taxon>Agaricomycetes</taxon>
        <taxon>Agaricomycetidae</taxon>
        <taxon>Agaricales</taxon>
        <taxon>Agaricineae</taxon>
        <taxon>Strophariaceae</taxon>
        <taxon>Galerina</taxon>
    </lineage>
</organism>
<evidence type="ECO:0000259" key="1">
    <source>
        <dbReference type="Pfam" id="PF14214"/>
    </source>
</evidence>
<dbReference type="Proteomes" id="UP000027222">
    <property type="component" value="Unassembled WGS sequence"/>
</dbReference>
<sequence>MYYDKRFQTDPHFPLIAFNHEQIKESTTAGYLLADKPKFDQISKRLIEVDIGVLTDLIKRMEDGERVKPDSDEEKLCFQLIKDLDHVGGFVKGSTTTKKYMRNEIWSLISYLGAPSWFITFSPADNKHPISLYFADTQEKFSPLLRDENERFRLIAHNPVAGARFFHFMCEMFIKHILGVGESHSGIYGNTNAYYGTVEQ</sequence>
<dbReference type="EMBL" id="KL142411">
    <property type="protein sequence ID" value="KDR67903.1"/>
    <property type="molecule type" value="Genomic_DNA"/>
</dbReference>
<proteinExistence type="predicted"/>
<keyword evidence="3" id="KW-1185">Reference proteome</keyword>
<dbReference type="Pfam" id="PF14214">
    <property type="entry name" value="Helitron_like_N"/>
    <property type="match status" value="1"/>
</dbReference>
<dbReference type="InterPro" id="IPR025476">
    <property type="entry name" value="Helitron_helicase-like"/>
</dbReference>
<feature type="domain" description="Helitron helicase-like" evidence="1">
    <location>
        <begin position="3"/>
        <end position="199"/>
    </location>
</feature>
<dbReference type="STRING" id="685588.A0A067SMB1"/>